<dbReference type="Pfam" id="PF23774">
    <property type="entry name" value="TPR_GEMI5"/>
    <property type="match status" value="1"/>
</dbReference>
<keyword evidence="5" id="KW-0804">Transcription</keyword>
<gene>
    <name evidence="9" type="ORF">FHETE_1369</name>
</gene>
<dbReference type="InterPro" id="IPR034605">
    <property type="entry name" value="PGC-1"/>
</dbReference>
<dbReference type="AlphaFoldDB" id="A0A8H5X1W4"/>
<evidence type="ECO:0000313" key="10">
    <source>
        <dbReference type="Proteomes" id="UP000567885"/>
    </source>
</evidence>
<evidence type="ECO:0000313" key="9">
    <source>
        <dbReference type="EMBL" id="KAF5678139.1"/>
    </source>
</evidence>
<accession>A0A8H5X1W4</accession>
<evidence type="ECO:0000256" key="4">
    <source>
        <dbReference type="ARBA" id="ARBA00023015"/>
    </source>
</evidence>
<dbReference type="GO" id="GO:0045944">
    <property type="term" value="P:positive regulation of transcription by RNA polymerase II"/>
    <property type="evidence" value="ECO:0007669"/>
    <property type="project" value="TreeGrafter"/>
</dbReference>
<dbReference type="PANTHER" id="PTHR15528">
    <property type="entry name" value="PEROXISOME PROLIFERATOR ACTIVATED RECEPTOR GAMMA COACTIVATOR 1 PGC-1 -RELATED"/>
    <property type="match status" value="1"/>
</dbReference>
<comment type="caution">
    <text evidence="9">The sequence shown here is derived from an EMBL/GenBank/DDBJ whole genome shotgun (WGS) entry which is preliminary data.</text>
</comment>
<keyword evidence="4" id="KW-0805">Transcription regulation</keyword>
<feature type="region of interest" description="Disordered" evidence="7">
    <location>
        <begin position="753"/>
        <end position="784"/>
    </location>
</feature>
<evidence type="ECO:0000256" key="6">
    <source>
        <dbReference type="ARBA" id="ARBA00023242"/>
    </source>
</evidence>
<keyword evidence="6" id="KW-0539">Nucleus</keyword>
<evidence type="ECO:0000256" key="1">
    <source>
        <dbReference type="ARBA" id="ARBA00004123"/>
    </source>
</evidence>
<dbReference type="SUPFAM" id="SSF50978">
    <property type="entry name" value="WD40 repeat-like"/>
    <property type="match status" value="1"/>
</dbReference>
<evidence type="ECO:0000256" key="7">
    <source>
        <dbReference type="SAM" id="MobiDB-lite"/>
    </source>
</evidence>
<reference evidence="9 10" key="1">
    <citation type="submission" date="2020-05" db="EMBL/GenBank/DDBJ databases">
        <title>Identification and distribution of gene clusters putatively required for synthesis of sphingolipid metabolism inhibitors in phylogenetically diverse species of the filamentous fungus Fusarium.</title>
        <authorList>
            <person name="Kim H.-S."/>
            <person name="Busman M."/>
            <person name="Brown D.W."/>
            <person name="Divon H."/>
            <person name="Uhlig S."/>
            <person name="Proctor R.H."/>
        </authorList>
    </citation>
    <scope>NUCLEOTIDE SEQUENCE [LARGE SCALE GENOMIC DNA]</scope>
    <source>
        <strain evidence="9 10">NRRL 20693</strain>
    </source>
</reference>
<comment type="subcellular location">
    <subcellularLocation>
        <location evidence="1">Nucleus</location>
    </subcellularLocation>
</comment>
<evidence type="ECO:0000256" key="3">
    <source>
        <dbReference type="ARBA" id="ARBA00022884"/>
    </source>
</evidence>
<feature type="compositionally biased region" description="Polar residues" evidence="7">
    <location>
        <begin position="775"/>
        <end position="784"/>
    </location>
</feature>
<dbReference type="OrthoDB" id="7326421at2759"/>
<dbReference type="InterPro" id="IPR036322">
    <property type="entry name" value="WD40_repeat_dom_sf"/>
</dbReference>
<proteinExistence type="predicted"/>
<organism evidence="9 10">
    <name type="scientific">Fusarium heterosporum</name>
    <dbReference type="NCBI Taxonomy" id="42747"/>
    <lineage>
        <taxon>Eukaryota</taxon>
        <taxon>Fungi</taxon>
        <taxon>Dikarya</taxon>
        <taxon>Ascomycota</taxon>
        <taxon>Pezizomycotina</taxon>
        <taxon>Sordariomycetes</taxon>
        <taxon>Hypocreomycetidae</taxon>
        <taxon>Hypocreales</taxon>
        <taxon>Nectriaceae</taxon>
        <taxon>Fusarium</taxon>
        <taxon>Fusarium heterosporum species complex</taxon>
    </lineage>
</organism>
<feature type="compositionally biased region" description="Low complexity" evidence="7">
    <location>
        <begin position="335"/>
        <end position="345"/>
    </location>
</feature>
<dbReference type="Proteomes" id="UP000567885">
    <property type="component" value="Unassembled WGS sequence"/>
</dbReference>
<dbReference type="InterPro" id="IPR056421">
    <property type="entry name" value="TPR_GEMI5"/>
</dbReference>
<dbReference type="Gene3D" id="2.130.10.10">
    <property type="entry name" value="YVTN repeat-like/Quinoprotein amine dehydrogenase"/>
    <property type="match status" value="1"/>
</dbReference>
<dbReference type="EMBL" id="JAAGWQ010000020">
    <property type="protein sequence ID" value="KAF5678139.1"/>
    <property type="molecule type" value="Genomic_DNA"/>
</dbReference>
<evidence type="ECO:0000256" key="5">
    <source>
        <dbReference type="ARBA" id="ARBA00023163"/>
    </source>
</evidence>
<sequence>MSHVAHPDYFTPCAATAARFLYASGSSIISCQRDTLIIERQFTGHDHEIQLLAVDNYSERGRGRLAMSYDAGQTGILWDLMTGDEVARFASSEHLTVAAWMKNGTLSFGTAKGSIVTFQPSTSEHVTTKTIDSSSISALAPCHDCRTFAIGHLDGSLLVATLRPRFTILHNLTNYRRLSPIANLAWHDSPLEKKSGKLAVQMRDGDLRVWSVPRKCSIDDSAKVVRILKESEISIDRSDWMAWSKHGRIIHYSDSHIQSWDVRTNQVTADLIPTLDCIRGLAVYGPGATLFTLGPRDTAQQFDLSSPAIMVANVQHPARRLPPTPVVLKDFENTSEAPTTTTASEYKYGSNSRDMDSHMSAETPMRPSTMNNGNGNNSAQRSSRHIGACPRQNVLGTTDALPMPPNYLRRMPSLLRNDVPYSTDDGNTHDIFKSARTRVDCVLYEQDKRSKNGPLTGDNLHHQMLNIIFGWNKEIEDLVRYEIDEHPPGSPNRILLAKWLDSVGLSMVDENSENISSRDWRLLTLSGIGGKAPQAKLSQAHVHKLLEAGHVHTAVTIMLEMGEHSGAIDIYVSLELYMEALILTCLTAPHIWKHQAAVIRKWGEWAVLQGQQQLAIRCFACTVREHSEILAYPSAAMQDLQSMTPSILCVQEPPRCYGVVEYDPRRSITETSAVKLITSFDDQPQTPKFCAGNRNLPPLATNVHPIGDFSGLPITYDISGNDATTSFPHPSSSISSNTVVYAQTQKRLSPIYETASDVSDHSHDVSRSARHFDTPSATSWPNVI</sequence>
<dbReference type="GO" id="GO:0005634">
    <property type="term" value="C:nucleus"/>
    <property type="evidence" value="ECO:0007669"/>
    <property type="project" value="UniProtKB-SubCell"/>
</dbReference>
<feature type="region of interest" description="Disordered" evidence="7">
    <location>
        <begin position="335"/>
        <end position="360"/>
    </location>
</feature>
<feature type="domain" description="Gem-associated protein 5 TPR" evidence="8">
    <location>
        <begin position="494"/>
        <end position="619"/>
    </location>
</feature>
<keyword evidence="3" id="KW-0694">RNA-binding</keyword>
<dbReference type="PANTHER" id="PTHR15528:SF11">
    <property type="entry name" value="FI18188P1"/>
    <property type="match status" value="1"/>
</dbReference>
<keyword evidence="10" id="KW-1185">Reference proteome</keyword>
<protein>
    <submittedName>
        <fullName evidence="9">WD G-beta repeat</fullName>
    </submittedName>
</protein>
<dbReference type="InterPro" id="IPR015943">
    <property type="entry name" value="WD40/YVTN_repeat-like_dom_sf"/>
</dbReference>
<evidence type="ECO:0000259" key="8">
    <source>
        <dbReference type="Pfam" id="PF23774"/>
    </source>
</evidence>
<dbReference type="GO" id="GO:0003712">
    <property type="term" value="F:transcription coregulator activity"/>
    <property type="evidence" value="ECO:0007669"/>
    <property type="project" value="InterPro"/>
</dbReference>
<feature type="compositionally biased region" description="Basic and acidic residues" evidence="7">
    <location>
        <begin position="758"/>
        <end position="773"/>
    </location>
</feature>
<evidence type="ECO:0000256" key="2">
    <source>
        <dbReference type="ARBA" id="ARBA00022553"/>
    </source>
</evidence>
<keyword evidence="2" id="KW-0597">Phosphoprotein</keyword>
<name>A0A8H5X1W4_FUSHE</name>
<dbReference type="GO" id="GO:0003723">
    <property type="term" value="F:RNA binding"/>
    <property type="evidence" value="ECO:0007669"/>
    <property type="project" value="UniProtKB-KW"/>
</dbReference>